<reference evidence="2 3" key="1">
    <citation type="submission" date="2017-09" db="EMBL/GenBank/DDBJ databases">
        <authorList>
            <person name="Ehlers B."/>
            <person name="Leendertz F.H."/>
        </authorList>
    </citation>
    <scope>NUCLEOTIDE SEQUENCE [LARGE SCALE GENOMIC DNA]</scope>
    <source>
        <strain evidence="2 3">CGMCC 1.10978</strain>
    </source>
</reference>
<protein>
    <submittedName>
        <fullName evidence="2">Phospholipid transport system substrate-binding protein</fullName>
    </submittedName>
</protein>
<dbReference type="PANTHER" id="PTHR36573">
    <property type="entry name" value="INTERMEMBRANE PHOSPHOLIPID TRANSPORT SYSTEM BINDING PROTEIN MLAC"/>
    <property type="match status" value="1"/>
</dbReference>
<evidence type="ECO:0000256" key="1">
    <source>
        <dbReference type="SAM" id="SignalP"/>
    </source>
</evidence>
<keyword evidence="3" id="KW-1185">Reference proteome</keyword>
<feature type="chain" id="PRO_5012312546" evidence="1">
    <location>
        <begin position="37"/>
        <end position="226"/>
    </location>
</feature>
<keyword evidence="1" id="KW-0732">Signal</keyword>
<gene>
    <name evidence="2" type="ORF">SAMN06296416_11277</name>
</gene>
<dbReference type="PIRSF" id="PIRSF004649">
    <property type="entry name" value="MlaC"/>
    <property type="match status" value="1"/>
</dbReference>
<evidence type="ECO:0000313" key="2">
    <source>
        <dbReference type="EMBL" id="SOD57213.1"/>
    </source>
</evidence>
<proteinExistence type="predicted"/>
<evidence type="ECO:0000313" key="3">
    <source>
        <dbReference type="Proteomes" id="UP000219374"/>
    </source>
</evidence>
<feature type="signal peptide" evidence="1">
    <location>
        <begin position="1"/>
        <end position="36"/>
    </location>
</feature>
<dbReference type="Gene3D" id="3.10.450.710">
    <property type="entry name" value="Tgt2/MlaC"/>
    <property type="match status" value="1"/>
</dbReference>
<dbReference type="EMBL" id="OCND01000012">
    <property type="protein sequence ID" value="SOD57213.1"/>
    <property type="molecule type" value="Genomic_DNA"/>
</dbReference>
<accession>A0A286DF58</accession>
<dbReference type="InterPro" id="IPR008869">
    <property type="entry name" value="MlaC/ttg2D"/>
</dbReference>
<dbReference type="AlphaFoldDB" id="A0A286DF58"/>
<name>A0A286DF58_9GAMM</name>
<dbReference type="InterPro" id="IPR042245">
    <property type="entry name" value="Tgt2/MlaC_sf"/>
</dbReference>
<dbReference type="Pfam" id="PF05494">
    <property type="entry name" value="MlaC"/>
    <property type="match status" value="1"/>
</dbReference>
<dbReference type="Proteomes" id="UP000219374">
    <property type="component" value="Unassembled WGS sequence"/>
</dbReference>
<dbReference type="PANTHER" id="PTHR36573:SF1">
    <property type="entry name" value="INTERMEMBRANE PHOSPHOLIPID TRANSPORT SYSTEM BINDING PROTEIN MLAC"/>
    <property type="match status" value="1"/>
</dbReference>
<sequence length="226" mass="24281">MKLSLKRSLLSAVLASALLAAAPAVVLAQAVAPAQAAPSSASQVVLTSSTRILTTLEKRRAEFKANPATLRQYVTSEFNTLFDRDYSARLVLGLHGRGASDADIKLFADALGDNLMSRYGQSLLDFNSQLKVRVKSESALPGGRGVKVGTEMLRSDGDPIPVDYLLRQVGGQWKVFDVMVEGVSFVQTFRNQFDAPLRQKSIPQVAADLRAGRMQVNGDASRGSGN</sequence>
<organism evidence="2 3">
    <name type="scientific">Pseudoxanthomonas wuyuanensis</name>
    <dbReference type="NCBI Taxonomy" id="1073196"/>
    <lineage>
        <taxon>Bacteria</taxon>
        <taxon>Pseudomonadati</taxon>
        <taxon>Pseudomonadota</taxon>
        <taxon>Gammaproteobacteria</taxon>
        <taxon>Lysobacterales</taxon>
        <taxon>Lysobacteraceae</taxon>
        <taxon>Pseudoxanthomonas</taxon>
    </lineage>
</organism>